<dbReference type="Proteomes" id="UP000580250">
    <property type="component" value="Unassembled WGS sequence"/>
</dbReference>
<dbReference type="InterPro" id="IPR001810">
    <property type="entry name" value="F-box_dom"/>
</dbReference>
<feature type="domain" description="F-box" evidence="1">
    <location>
        <begin position="1"/>
        <end position="50"/>
    </location>
</feature>
<dbReference type="AlphaFoldDB" id="A0A6V7VI96"/>
<sequence>MNSLPIETKLDIFKCLNFTQLFTFKQTNYYYRNLINKYGVELARMKFNKLSLIDANIINRELNRKIYPSNWYKIIQPGSEIFEFVLNDQLNKKWQAAISKSISLFLHEFEPNKEFTVCLERTFFHLFDKKPRYYLLKLPSIPKNIEEMIIARNCLEQLFNCAFEYAYFNKIVFNPEIINLLFDNNKTISPQFHIQKPSLSTSTNLFEKILRFVLNHLKIFEFVSIDFNHINITEENIKILFNILINEGNKLPKVCLSRFKLAKLHDLIIEHITASKNCSKTVPVIIFDKILFSDFKLNERAEKIEIGHLKTFKTTDYQISNINNPKVRFLFSNEEGRDGSIFYVQIKKI</sequence>
<comment type="caution">
    <text evidence="2">The sequence shown here is derived from an EMBL/GenBank/DDBJ whole genome shotgun (WGS) entry which is preliminary data.</text>
</comment>
<evidence type="ECO:0000259" key="1">
    <source>
        <dbReference type="PROSITE" id="PS50181"/>
    </source>
</evidence>
<evidence type="ECO:0000313" key="3">
    <source>
        <dbReference type="Proteomes" id="UP000580250"/>
    </source>
</evidence>
<organism evidence="2 3">
    <name type="scientific">Meloidogyne enterolobii</name>
    <name type="common">Root-knot nematode worm</name>
    <name type="synonym">Meloidogyne mayaguensis</name>
    <dbReference type="NCBI Taxonomy" id="390850"/>
    <lineage>
        <taxon>Eukaryota</taxon>
        <taxon>Metazoa</taxon>
        <taxon>Ecdysozoa</taxon>
        <taxon>Nematoda</taxon>
        <taxon>Chromadorea</taxon>
        <taxon>Rhabditida</taxon>
        <taxon>Tylenchina</taxon>
        <taxon>Tylenchomorpha</taxon>
        <taxon>Tylenchoidea</taxon>
        <taxon>Meloidogynidae</taxon>
        <taxon>Meloidogyninae</taxon>
        <taxon>Meloidogyne</taxon>
    </lineage>
</organism>
<protein>
    <recommendedName>
        <fullName evidence="1">F-box domain-containing protein</fullName>
    </recommendedName>
</protein>
<accession>A0A6V7VI96</accession>
<dbReference type="EMBL" id="CAJEWN010000239">
    <property type="protein sequence ID" value="CAD2174637.1"/>
    <property type="molecule type" value="Genomic_DNA"/>
</dbReference>
<reference evidence="2 3" key="1">
    <citation type="submission" date="2020-08" db="EMBL/GenBank/DDBJ databases">
        <authorList>
            <person name="Koutsovoulos G."/>
            <person name="Danchin GJ E."/>
        </authorList>
    </citation>
    <scope>NUCLEOTIDE SEQUENCE [LARGE SCALE GENOMIC DNA]</scope>
</reference>
<name>A0A6V7VI96_MELEN</name>
<gene>
    <name evidence="2" type="ORF">MENT_LOCUS26321</name>
</gene>
<evidence type="ECO:0000313" key="2">
    <source>
        <dbReference type="EMBL" id="CAD2174637.1"/>
    </source>
</evidence>
<dbReference type="OrthoDB" id="5281164at2759"/>
<dbReference type="PROSITE" id="PS50181">
    <property type="entry name" value="FBOX"/>
    <property type="match status" value="1"/>
</dbReference>
<proteinExistence type="predicted"/>